<keyword evidence="2" id="KW-1185">Reference proteome</keyword>
<sequence length="119" mass="14107">MPKENETNNTTSITNEDEVANSINDMQNMVDDLQSEITNEPKIVKIKVKKRYFDIYFDVDDEEYFKDKEVTLKFQQVKGKRFRIIIKDEKMANEIVRHITDNFKLKDINLYNRIIGAIA</sequence>
<protein>
    <submittedName>
        <fullName evidence="1">Uncharacterized protein</fullName>
    </submittedName>
</protein>
<evidence type="ECO:0000313" key="2">
    <source>
        <dbReference type="Proteomes" id="UP001168821"/>
    </source>
</evidence>
<dbReference type="AlphaFoldDB" id="A0AA38HG71"/>
<dbReference type="Proteomes" id="UP001168821">
    <property type="component" value="Unassembled WGS sequence"/>
</dbReference>
<organism evidence="1 2">
    <name type="scientific">Zophobas morio</name>
    <dbReference type="NCBI Taxonomy" id="2755281"/>
    <lineage>
        <taxon>Eukaryota</taxon>
        <taxon>Metazoa</taxon>
        <taxon>Ecdysozoa</taxon>
        <taxon>Arthropoda</taxon>
        <taxon>Hexapoda</taxon>
        <taxon>Insecta</taxon>
        <taxon>Pterygota</taxon>
        <taxon>Neoptera</taxon>
        <taxon>Endopterygota</taxon>
        <taxon>Coleoptera</taxon>
        <taxon>Polyphaga</taxon>
        <taxon>Cucujiformia</taxon>
        <taxon>Tenebrionidae</taxon>
        <taxon>Zophobas</taxon>
    </lineage>
</organism>
<comment type="caution">
    <text evidence="1">The sequence shown here is derived from an EMBL/GenBank/DDBJ whole genome shotgun (WGS) entry which is preliminary data.</text>
</comment>
<evidence type="ECO:0000313" key="1">
    <source>
        <dbReference type="EMBL" id="KAJ3615576.1"/>
    </source>
</evidence>
<accession>A0AA38HG71</accession>
<dbReference type="EMBL" id="JALNTZ010004042">
    <property type="protein sequence ID" value="KAJ3615576.1"/>
    <property type="molecule type" value="Genomic_DNA"/>
</dbReference>
<gene>
    <name evidence="1" type="ORF">Zmor_016312</name>
</gene>
<name>A0AA38HG71_9CUCU</name>
<reference evidence="1" key="1">
    <citation type="journal article" date="2023" name="G3 (Bethesda)">
        <title>Whole genome assemblies of Zophobas morio and Tenebrio molitor.</title>
        <authorList>
            <person name="Kaur S."/>
            <person name="Stinson S.A."/>
            <person name="diCenzo G.C."/>
        </authorList>
    </citation>
    <scope>NUCLEOTIDE SEQUENCE</scope>
    <source>
        <strain evidence="1">QUZm001</strain>
    </source>
</reference>
<proteinExistence type="predicted"/>